<name>F8DHT2_STREP</name>
<dbReference type="EMBL" id="CP002843">
    <property type="protein sequence ID" value="AEH56853.1"/>
    <property type="molecule type" value="Genomic_DNA"/>
</dbReference>
<dbReference type="Proteomes" id="UP000001502">
    <property type="component" value="Chromosome"/>
</dbReference>
<proteinExistence type="predicted"/>
<dbReference type="RefSeq" id="WP_013904620.1">
    <property type="nucleotide sequence ID" value="NC_015678.1"/>
</dbReference>
<dbReference type="KEGG" id="scp:HMPREF0833_11822"/>
<evidence type="ECO:0000313" key="3">
    <source>
        <dbReference type="Proteomes" id="UP000001502"/>
    </source>
</evidence>
<keyword evidence="1" id="KW-1133">Transmembrane helix</keyword>
<feature type="transmembrane region" description="Helical" evidence="1">
    <location>
        <begin position="12"/>
        <end position="30"/>
    </location>
</feature>
<dbReference type="GeneID" id="10836372"/>
<protein>
    <submittedName>
        <fullName evidence="2">Uncharacterized protein</fullName>
    </submittedName>
</protein>
<accession>F8DHT2</accession>
<organism evidence="2 3">
    <name type="scientific">Streptococcus parasanguinis (strain ATCC 15912 / DSM 6778 / CIP 104372 / LMG 14537)</name>
    <dbReference type="NCBI Taxonomy" id="760570"/>
    <lineage>
        <taxon>Bacteria</taxon>
        <taxon>Bacillati</taxon>
        <taxon>Bacillota</taxon>
        <taxon>Bacilli</taxon>
        <taxon>Lactobacillales</taxon>
        <taxon>Streptococcaceae</taxon>
        <taxon>Streptococcus</taxon>
    </lineage>
</organism>
<reference evidence="3" key="1">
    <citation type="submission" date="2011-06" db="EMBL/GenBank/DDBJ databases">
        <title>Complete sequence of Streptococcus parasanguinis strain ATCC 15912.</title>
        <authorList>
            <person name="Muzny D."/>
            <person name="Qin X."/>
            <person name="Buhay C."/>
            <person name="Dugan-Rocha S."/>
            <person name="Ding Y."/>
            <person name="Chen G."/>
            <person name="Hawes A."/>
            <person name="Holder M."/>
            <person name="Jhangiani S."/>
            <person name="Johnson A."/>
            <person name="Khan Z."/>
            <person name="Li Z."/>
            <person name="Liu W."/>
            <person name="Liu X."/>
            <person name="Perez L."/>
            <person name="Shen H."/>
            <person name="Wang Q."/>
            <person name="Watt J."/>
            <person name="Xi L."/>
            <person name="Xin Y."/>
            <person name="Zhou J."/>
            <person name="Deng J."/>
            <person name="Jiang H."/>
            <person name="Liu Y."/>
            <person name="Qu J."/>
            <person name="Song X.-Z."/>
            <person name="Zhang L."/>
            <person name="Villasana D."/>
            <person name="Johnson A."/>
            <person name="Liu J."/>
            <person name="Liyanage D."/>
            <person name="Lorensuhewa L."/>
            <person name="Robinson T."/>
            <person name="Song A."/>
            <person name="Song B.-B."/>
            <person name="Dinh H."/>
            <person name="Thornton R."/>
            <person name="Coyle M."/>
            <person name="Francisco L."/>
            <person name="Jackson L."/>
            <person name="Javaid M."/>
            <person name="Korchina V."/>
            <person name="Kovar C."/>
            <person name="Mata R."/>
            <person name="Mathew T."/>
            <person name="Ngo R."/>
            <person name="Nguyen L."/>
            <person name="Nguyen N."/>
            <person name="Okwuonu G."/>
            <person name="Ongeri F."/>
            <person name="Pham C."/>
            <person name="Simmons D."/>
            <person name="Wilczek-Boney K."/>
            <person name="Hale W."/>
            <person name="Jakkamsetti A."/>
            <person name="Pham P."/>
            <person name="Ruth R."/>
            <person name="San Lucas F."/>
            <person name="Warren J."/>
            <person name="Zhang J."/>
            <person name="Zhao Z."/>
            <person name="Zhou C."/>
            <person name="Zhu D."/>
            <person name="Lee S."/>
            <person name="Bess C."/>
            <person name="Blankenburg K."/>
            <person name="Forbes L."/>
            <person name="Fu Q."/>
            <person name="Gubbala S."/>
            <person name="Hirani K."/>
            <person name="Jayaseelan J.C."/>
            <person name="Lara F."/>
            <person name="Munidasa M."/>
            <person name="Palculict T."/>
            <person name="Patil S."/>
            <person name="Pu L.-L."/>
            <person name="Saada N."/>
            <person name="Tang L."/>
            <person name="Weissenberger G."/>
            <person name="Zhu Y."/>
            <person name="Hemphill L."/>
            <person name="Shang Y."/>
            <person name="Youmans B."/>
            <person name="Ayvaz T."/>
            <person name="Ross M."/>
            <person name="Santibanez J."/>
            <person name="Aqrawi P."/>
            <person name="Gross S."/>
            <person name="Joshi V."/>
            <person name="Fowler G."/>
            <person name="Nazareth L."/>
            <person name="Reid J."/>
            <person name="Worley K."/>
            <person name="Petrosino J."/>
            <person name="Highlander S."/>
            <person name="Gibbs R."/>
        </authorList>
    </citation>
    <scope>NUCLEOTIDE SEQUENCE [LARGE SCALE GENOMIC DNA]</scope>
    <source>
        <strain evidence="3">ATCC 15912 / DSM 6778 / CIP 104372 / LMG 14537</strain>
    </source>
</reference>
<sequence>MRKSFFQKTYNVNVWLIYFGFLSIILNLALRQLGELSKNIQIPQLKNIFSLIQEKLGIIEYFSKLLSIILITLVIFLIGIELLQRFRNDSVLNYFKSIFQTIRFRHFLKQDERNEAISDKDNQTTKTGFDPVVQSFNNSISKCTIDVRNSSVSVVMQYPKTQQAQKILREMTEQIKEEISSYNPCYIFSAPTREGDKFWFKATRV</sequence>
<keyword evidence="1" id="KW-0812">Transmembrane</keyword>
<keyword evidence="1" id="KW-0472">Membrane</keyword>
<dbReference type="HOGENOM" id="CLU_113654_0_0_9"/>
<evidence type="ECO:0000256" key="1">
    <source>
        <dbReference type="SAM" id="Phobius"/>
    </source>
</evidence>
<feature type="transmembrane region" description="Helical" evidence="1">
    <location>
        <begin position="65"/>
        <end position="83"/>
    </location>
</feature>
<gene>
    <name evidence="2" type="ordered locus">HMPREF0833_11822</name>
</gene>
<evidence type="ECO:0000313" key="2">
    <source>
        <dbReference type="EMBL" id="AEH56853.1"/>
    </source>
</evidence>
<dbReference type="AlphaFoldDB" id="F8DHT2"/>